<dbReference type="SUPFAM" id="SSF53756">
    <property type="entry name" value="UDP-Glycosyltransferase/glycogen phosphorylase"/>
    <property type="match status" value="1"/>
</dbReference>
<dbReference type="CDD" id="cd03784">
    <property type="entry name" value="GT1_Gtf-like"/>
    <property type="match status" value="1"/>
</dbReference>
<evidence type="ECO:0000256" key="5">
    <source>
        <dbReference type="RuleBase" id="RU362057"/>
    </source>
</evidence>
<dbReference type="FunFam" id="3.40.50.2000:FF:000060">
    <property type="entry name" value="Glycosyltransferase"/>
    <property type="match status" value="1"/>
</dbReference>
<dbReference type="PROSITE" id="PS00375">
    <property type="entry name" value="UDPGT"/>
    <property type="match status" value="1"/>
</dbReference>
<comment type="similarity">
    <text evidence="1 4">Belongs to the UDP-glycosyltransferase family.</text>
</comment>
<accession>A0AAD4IP39</accession>
<reference evidence="6 7" key="1">
    <citation type="journal article" date="2021" name="Nat. Commun.">
        <title>Incipient diploidization of the medicinal plant Perilla within 10,000 years.</title>
        <authorList>
            <person name="Zhang Y."/>
            <person name="Shen Q."/>
            <person name="Leng L."/>
            <person name="Zhang D."/>
            <person name="Chen S."/>
            <person name="Shi Y."/>
            <person name="Ning Z."/>
            <person name="Chen S."/>
        </authorList>
    </citation>
    <scope>NUCLEOTIDE SEQUENCE [LARGE SCALE GENOMIC DNA]</scope>
    <source>
        <strain evidence="7">cv. PC099</strain>
    </source>
</reference>
<gene>
    <name evidence="6" type="ORF">C2S53_004285</name>
</gene>
<dbReference type="InterPro" id="IPR035595">
    <property type="entry name" value="UDP_glycos_trans_CS"/>
</dbReference>
<dbReference type="PANTHER" id="PTHR48044:SF82">
    <property type="entry name" value="GLYCOSYLTRANSFERASE"/>
    <property type="match status" value="1"/>
</dbReference>
<keyword evidence="7" id="KW-1185">Reference proteome</keyword>
<comment type="caution">
    <text evidence="6">The sequence shown here is derived from an EMBL/GenBank/DDBJ whole genome shotgun (WGS) entry which is preliminary data.</text>
</comment>
<dbReference type="EMBL" id="SDAM02029566">
    <property type="protein sequence ID" value="KAH6756186.1"/>
    <property type="molecule type" value="Genomic_DNA"/>
</dbReference>
<dbReference type="Proteomes" id="UP001190926">
    <property type="component" value="Unassembled WGS sequence"/>
</dbReference>
<dbReference type="Gene3D" id="3.40.50.2000">
    <property type="entry name" value="Glycogen Phosphorylase B"/>
    <property type="match status" value="2"/>
</dbReference>
<evidence type="ECO:0000256" key="3">
    <source>
        <dbReference type="ARBA" id="ARBA00022679"/>
    </source>
</evidence>
<dbReference type="GO" id="GO:0008194">
    <property type="term" value="F:UDP-glycosyltransferase activity"/>
    <property type="evidence" value="ECO:0007669"/>
    <property type="project" value="InterPro"/>
</dbReference>
<keyword evidence="3 4" id="KW-0808">Transferase</keyword>
<proteinExistence type="inferred from homology"/>
<sequence length="460" mass="51562">MEPQKPTISILMFPWLAHGHIFPYLELSRSLLNRKNLHIYLCTTSINFDSIKNFIDKHSLHNSIKLVELELEPSPDLPPHYHTTKNLPQSLKFTLIKAFQTSKSSFSGIITTLKPDLVMYDLFQPWAAKVAASQGIPSLHFSIFGAVPLAFMHHLHTFGEAAAFPFPAIQFENRELKSLLFLTEFLYQNINDVDQDYLFGNFKQSCDIVLLKTSRGIEEKYIDYLSTMSEKKIVPLGPLITHNTQTNEESSDIIQWLNKKKQHSTLFISFGSEYFLSAAEIAEIAKGLELCSSVNFIWIIRSPSGASADEALPRGFVERVSERGLVVTGWAPQGSILGHENTGGFVSHCGWSSVMESLYFGVPVVAMPMKVDQPINARMLVEAGSCVEVSRSGNDGVFEGEEIARAIEKVMAEESGGGLRRRARELSATLKMEEEAVLDEAAEQVWRLCLKKRADCRSNK</sequence>
<name>A0AAD4IP39_PERFH</name>
<dbReference type="GO" id="GO:0016138">
    <property type="term" value="P:glycoside biosynthetic process"/>
    <property type="evidence" value="ECO:0007669"/>
    <property type="project" value="UniProtKB-ARBA"/>
</dbReference>
<dbReference type="AlphaFoldDB" id="A0AAD4IP39"/>
<evidence type="ECO:0000256" key="2">
    <source>
        <dbReference type="ARBA" id="ARBA00022676"/>
    </source>
</evidence>
<evidence type="ECO:0000313" key="6">
    <source>
        <dbReference type="EMBL" id="KAH6756186.1"/>
    </source>
</evidence>
<dbReference type="EC" id="2.4.1.-" evidence="5"/>
<evidence type="ECO:0000313" key="7">
    <source>
        <dbReference type="Proteomes" id="UP001190926"/>
    </source>
</evidence>
<dbReference type="PANTHER" id="PTHR48044">
    <property type="entry name" value="GLYCOSYLTRANSFERASE"/>
    <property type="match status" value="1"/>
</dbReference>
<protein>
    <recommendedName>
        <fullName evidence="5">Glycosyltransferase</fullName>
        <ecNumber evidence="5">2.4.1.-</ecNumber>
    </recommendedName>
</protein>
<evidence type="ECO:0000256" key="4">
    <source>
        <dbReference type="RuleBase" id="RU003718"/>
    </source>
</evidence>
<dbReference type="InterPro" id="IPR002213">
    <property type="entry name" value="UDP_glucos_trans"/>
</dbReference>
<organism evidence="6 7">
    <name type="scientific">Perilla frutescens var. hirtella</name>
    <name type="common">Perilla citriodora</name>
    <name type="synonym">Perilla setoyensis</name>
    <dbReference type="NCBI Taxonomy" id="608512"/>
    <lineage>
        <taxon>Eukaryota</taxon>
        <taxon>Viridiplantae</taxon>
        <taxon>Streptophyta</taxon>
        <taxon>Embryophyta</taxon>
        <taxon>Tracheophyta</taxon>
        <taxon>Spermatophyta</taxon>
        <taxon>Magnoliopsida</taxon>
        <taxon>eudicotyledons</taxon>
        <taxon>Gunneridae</taxon>
        <taxon>Pentapetalae</taxon>
        <taxon>asterids</taxon>
        <taxon>lamiids</taxon>
        <taxon>Lamiales</taxon>
        <taxon>Lamiaceae</taxon>
        <taxon>Nepetoideae</taxon>
        <taxon>Elsholtzieae</taxon>
        <taxon>Perilla</taxon>
    </lineage>
</organism>
<keyword evidence="2 4" id="KW-0328">Glycosyltransferase</keyword>
<dbReference type="Pfam" id="PF00201">
    <property type="entry name" value="UDPGT"/>
    <property type="match status" value="1"/>
</dbReference>
<evidence type="ECO:0000256" key="1">
    <source>
        <dbReference type="ARBA" id="ARBA00009995"/>
    </source>
</evidence>